<dbReference type="Proteomes" id="UP000887580">
    <property type="component" value="Unplaced"/>
</dbReference>
<accession>A0AC35FIY8</accession>
<dbReference type="WBParaSite" id="PS1159_v2.g1733.t1">
    <property type="protein sequence ID" value="PS1159_v2.g1733.t1"/>
    <property type="gene ID" value="PS1159_v2.g1733"/>
</dbReference>
<evidence type="ECO:0000313" key="2">
    <source>
        <dbReference type="WBParaSite" id="PS1159_v2.g1733.t1"/>
    </source>
</evidence>
<sequence length="189" mass="21976">FHLRILLNHVKGATSFDELKIVDGEPCQTFAQACLELGLVEDDKEWEKVLKEARLSLMPYQMRMLFVRLLIHCNPLAPEALWEEFKEDMSDDFAKHMPLENAIKKAYREIERILEIENKSLSDFPTMPQTVEFDEDYDIYDPIYDQQIGEQMLIVMNDEQKSVVEKFCDASEEKSDQKLFYLDGPGGSG</sequence>
<name>A0AC35FIY8_9BILA</name>
<reference evidence="2" key="1">
    <citation type="submission" date="2022-11" db="UniProtKB">
        <authorList>
            <consortium name="WormBaseParasite"/>
        </authorList>
    </citation>
    <scope>IDENTIFICATION</scope>
</reference>
<organism evidence="1 2">
    <name type="scientific">Panagrolaimus sp. PS1159</name>
    <dbReference type="NCBI Taxonomy" id="55785"/>
    <lineage>
        <taxon>Eukaryota</taxon>
        <taxon>Metazoa</taxon>
        <taxon>Ecdysozoa</taxon>
        <taxon>Nematoda</taxon>
        <taxon>Chromadorea</taxon>
        <taxon>Rhabditida</taxon>
        <taxon>Tylenchina</taxon>
        <taxon>Panagrolaimomorpha</taxon>
        <taxon>Panagrolaimoidea</taxon>
        <taxon>Panagrolaimidae</taxon>
        <taxon>Panagrolaimus</taxon>
    </lineage>
</organism>
<evidence type="ECO:0000313" key="1">
    <source>
        <dbReference type="Proteomes" id="UP000887580"/>
    </source>
</evidence>
<proteinExistence type="predicted"/>
<protein>
    <submittedName>
        <fullName evidence="2">DNA helicase</fullName>
    </submittedName>
</protein>